<evidence type="ECO:0000256" key="2">
    <source>
        <dbReference type="SAM" id="MobiDB-lite"/>
    </source>
</evidence>
<feature type="coiled-coil region" evidence="1">
    <location>
        <begin position="456"/>
        <end position="483"/>
    </location>
</feature>
<dbReference type="PANTHER" id="PTHR43649">
    <property type="entry name" value="ARABINOSE-BINDING PROTEIN-RELATED"/>
    <property type="match status" value="1"/>
</dbReference>
<dbReference type="InterPro" id="IPR050490">
    <property type="entry name" value="Bact_solute-bd_prot1"/>
</dbReference>
<evidence type="ECO:0000313" key="3">
    <source>
        <dbReference type="EMBL" id="PTQ57605.1"/>
    </source>
</evidence>
<name>A0A2R6Y4N0_9BACL</name>
<comment type="caution">
    <text evidence="3">The sequence shown here is derived from an EMBL/GenBank/DDBJ whole genome shotgun (WGS) entry which is preliminary data.</text>
</comment>
<reference evidence="4" key="1">
    <citation type="journal article" date="2018" name="Sci. Rep.">
        <title>Lignite coal burning seam in the remote Altai Mountains harbors a hydrogen-driven thermophilic microbial community.</title>
        <authorList>
            <person name="Kadnikov V.V."/>
            <person name="Mardanov A.V."/>
            <person name="Ivasenko D.A."/>
            <person name="Antsiferov D.V."/>
            <person name="Beletsky A.V."/>
            <person name="Karnachuk O.V."/>
            <person name="Ravin N.V."/>
        </authorList>
    </citation>
    <scope>NUCLEOTIDE SEQUENCE [LARGE SCALE GENOMIC DNA]</scope>
</reference>
<accession>A0A2R6Y4N0</accession>
<dbReference type="SUPFAM" id="SSF53850">
    <property type="entry name" value="Periplasmic binding protein-like II"/>
    <property type="match status" value="1"/>
</dbReference>
<gene>
    <name evidence="3" type="ORF">BSOLF_1149</name>
</gene>
<organism evidence="3 4">
    <name type="scientific">Candidatus Carbonibacillus altaicus</name>
    <dbReference type="NCBI Taxonomy" id="2163959"/>
    <lineage>
        <taxon>Bacteria</taxon>
        <taxon>Bacillati</taxon>
        <taxon>Bacillota</taxon>
        <taxon>Bacilli</taxon>
        <taxon>Bacillales</taxon>
        <taxon>Candidatus Carbonibacillus</taxon>
    </lineage>
</organism>
<evidence type="ECO:0000256" key="1">
    <source>
        <dbReference type="SAM" id="Coils"/>
    </source>
</evidence>
<dbReference type="Pfam" id="PF13416">
    <property type="entry name" value="SBP_bac_8"/>
    <property type="match status" value="1"/>
</dbReference>
<dbReference type="Gene3D" id="3.40.190.10">
    <property type="entry name" value="Periplasmic binding protein-like II"/>
    <property type="match status" value="1"/>
</dbReference>
<feature type="compositionally biased region" description="Low complexity" evidence="2">
    <location>
        <begin position="183"/>
        <end position="197"/>
    </location>
</feature>
<dbReference type="InterPro" id="IPR006059">
    <property type="entry name" value="SBP"/>
</dbReference>
<dbReference type="Proteomes" id="UP000244338">
    <property type="component" value="Unassembled WGS sequence"/>
</dbReference>
<feature type="region of interest" description="Disordered" evidence="2">
    <location>
        <begin position="182"/>
        <end position="207"/>
    </location>
</feature>
<sequence length="492" mass="54466">MFTASACSTPEKEDTEPITLKILAPKYSMRIQQLDLAALYKAARPNVQLDVVDLWELMVPPESSGEESFSLTSYLESADAPDVLILQWDPYTFEALIDRGLLLSLDSYIEKDQIDLTQFAPIVREALTSPADGSLYGLAPSFFSYALFYNKDLLDAEGVPYPQDGETWEELWSKAEVFAHPPGSASGSISGSTSTKDGSADAPARVGVDRSNYGQSISTVGLIETILTQQGRHQEALLRAIEEGKKPVLNTPERRALWEQFIDLQKRGVLNILDSEKVQEEIAQNGEKGQEPITIIPYGSENSAFIRGKAPFLLASWQQAIELYDIITRSDRFGPLPGQQEIQPFAWDVATFPVDPSSPEEGSPVEIQTVFVIPSKAQNPEEAWRFIRTAHNEKVAKILGQSAGSEGLMTYIPANRSPLAQNIHAEAFWKLAPTPVANGNPSYVSEEMSVMLSQVYQALENAYREARSGHKSIEEALREAEQSLPDELRINR</sequence>
<proteinExistence type="predicted"/>
<protein>
    <submittedName>
        <fullName evidence="3">N-Acetyl-D-glucosamine ABC transport system, sugar-binding protein</fullName>
    </submittedName>
</protein>
<dbReference type="EMBL" id="PEBX01000004">
    <property type="protein sequence ID" value="PTQ57605.1"/>
    <property type="molecule type" value="Genomic_DNA"/>
</dbReference>
<dbReference type="AlphaFoldDB" id="A0A2R6Y4N0"/>
<evidence type="ECO:0000313" key="4">
    <source>
        <dbReference type="Proteomes" id="UP000244338"/>
    </source>
</evidence>
<keyword evidence="1" id="KW-0175">Coiled coil</keyword>